<dbReference type="InterPro" id="IPR051172">
    <property type="entry name" value="Chlamydia_OmcB"/>
</dbReference>
<evidence type="ECO:0000259" key="3">
    <source>
        <dbReference type="Pfam" id="PF21959"/>
    </source>
</evidence>
<dbReference type="EMBL" id="BMOR01000027">
    <property type="protein sequence ID" value="GGN45541.1"/>
    <property type="molecule type" value="Genomic_DNA"/>
</dbReference>
<dbReference type="InterPro" id="IPR047589">
    <property type="entry name" value="DUF11_rpt"/>
</dbReference>
<dbReference type="Proteomes" id="UP000645517">
    <property type="component" value="Unassembled WGS sequence"/>
</dbReference>
<sequence length="849" mass="85748">MNLTSTVRRVLRALAAIIALILSVNAAAAAYTCDARFYQTRLNTTSNLYQFNRRDLTTGGARQWTVGSTTTLNGLGYNKADGYFYALNYNNTASNPTTVYNLYKLDSTGIIATYATTIPTGDQIAAATVDANGVMYVTKLTNNNNLYRFQLPSTPGGTPTQLPNLPLSPAIPTADMAFNPVDGKLYVVHTANIPTAGQTVPGSLYSIVPSTGAVTTISTAGPTVSATNALGSAFFDISGTLYAYQNGGVFGTVNLTNGNFTYLNGASSASQSDGASCVFPDQNLDVVKSVGTITANSATSFDIPYTVTVKNTGTVSAPNLQLTENLSRSFTGGSPTISIVAGPTVTAGSATANTAFNGTTDTRLLSGNTALAVGSSVTVTLTARVVYTSAASVPSGTVQNNTVYATSASTGAGGEANAGYTFPGGVPLPPPDVLAIDLSTNGTTPVDRDTPTPTPVSFTDLAVSKTDSVGSVNAGATTTYTIRVTNNGPSSVTGATLTDAAVTGLNVTGVACSGTPGQCTAGTTPTTSQLQAGYALPTLTSGQFYELRVTGTITAVSGSVANTATVTPPNGVADTNTANNTASDVNTVAAADVTITKTGPAYAKPGGDVTYTLTVSNSGAVTAAAVSVTDMLPPNVTYKSSAPAATVSGQNLTWSLGSLASGASQILTVVVTAPSTATLASTPAARTLTNKATVSTTTLESNPDNTATAVTWMVAAKLTKSVKNVTQNTTFGTSGGGLPGEVLEYCIDFENIGGAALPNFVVTDEVPGNTTAQLTGFDADELSAATGFGVKLTRGTTKPTTSYFTSAADTDDGALSSTGGSAGRGTMTVNLGALTVGDQGSVCFRTSIR</sequence>
<dbReference type="SUPFAM" id="SSF63825">
    <property type="entry name" value="YWTD domain"/>
    <property type="match status" value="1"/>
</dbReference>
<feature type="domain" description="DUF11" evidence="2">
    <location>
        <begin position="592"/>
        <end position="710"/>
    </location>
</feature>
<dbReference type="PANTHER" id="PTHR34819">
    <property type="entry name" value="LARGE CYSTEINE-RICH PERIPLASMIC PROTEIN OMCB"/>
    <property type="match status" value="1"/>
</dbReference>
<protein>
    <submittedName>
        <fullName evidence="4">Uncharacterized protein</fullName>
    </submittedName>
</protein>
<comment type="caution">
    <text evidence="4">The sequence shown here is derived from an EMBL/GenBank/DDBJ whole genome shotgun (WGS) entry which is preliminary data.</text>
</comment>
<gene>
    <name evidence="4" type="ORF">GCM10010842_35170</name>
</gene>
<keyword evidence="5" id="KW-1185">Reference proteome</keyword>
<proteinExistence type="predicted"/>
<dbReference type="Gene3D" id="2.60.40.10">
    <property type="entry name" value="Immunoglobulins"/>
    <property type="match status" value="2"/>
</dbReference>
<evidence type="ECO:0000313" key="5">
    <source>
        <dbReference type="Proteomes" id="UP000645517"/>
    </source>
</evidence>
<reference evidence="5" key="1">
    <citation type="journal article" date="2019" name="Int. J. Syst. Evol. Microbiol.">
        <title>The Global Catalogue of Microorganisms (GCM) 10K type strain sequencing project: providing services to taxonomists for standard genome sequencing and annotation.</title>
        <authorList>
            <consortium name="The Broad Institute Genomics Platform"/>
            <consortium name="The Broad Institute Genome Sequencing Center for Infectious Disease"/>
            <person name="Wu L."/>
            <person name="Ma J."/>
        </authorList>
    </citation>
    <scope>NUCLEOTIDE SEQUENCE [LARGE SCALE GENOMIC DNA]</scope>
    <source>
        <strain evidence="5">JCM 16918</strain>
    </source>
</reference>
<dbReference type="InterPro" id="IPR013783">
    <property type="entry name" value="Ig-like_fold"/>
</dbReference>
<dbReference type="Pfam" id="PF21959">
    <property type="entry name" value="DUF6923"/>
    <property type="match status" value="1"/>
</dbReference>
<accession>A0ABQ2JII1</accession>
<feature type="domain" description="DUF11" evidence="2">
    <location>
        <begin position="460"/>
        <end position="583"/>
    </location>
</feature>
<feature type="domain" description="DUF6923" evidence="3">
    <location>
        <begin position="43"/>
        <end position="278"/>
    </location>
</feature>
<dbReference type="Pfam" id="PF01345">
    <property type="entry name" value="DUF11"/>
    <property type="match status" value="2"/>
</dbReference>
<keyword evidence="1" id="KW-0732">Signal</keyword>
<dbReference type="InterPro" id="IPR001434">
    <property type="entry name" value="OmcB-like_DUF11"/>
</dbReference>
<evidence type="ECO:0000313" key="4">
    <source>
        <dbReference type="EMBL" id="GGN45541.1"/>
    </source>
</evidence>
<dbReference type="InterPro" id="IPR054215">
    <property type="entry name" value="DUF6923"/>
</dbReference>
<feature type="chain" id="PRO_5046262588" evidence="1">
    <location>
        <begin position="29"/>
        <end position="849"/>
    </location>
</feature>
<evidence type="ECO:0000256" key="1">
    <source>
        <dbReference type="SAM" id="SignalP"/>
    </source>
</evidence>
<name>A0ABQ2JII1_9DEIO</name>
<feature type="signal peptide" evidence="1">
    <location>
        <begin position="1"/>
        <end position="28"/>
    </location>
</feature>
<evidence type="ECO:0000259" key="2">
    <source>
        <dbReference type="Pfam" id="PF01345"/>
    </source>
</evidence>
<dbReference type="PANTHER" id="PTHR34819:SF3">
    <property type="entry name" value="CELL SURFACE PROTEIN"/>
    <property type="match status" value="1"/>
</dbReference>
<organism evidence="4 5">
    <name type="scientific">Deinococcus daejeonensis</name>
    <dbReference type="NCBI Taxonomy" id="1007098"/>
    <lineage>
        <taxon>Bacteria</taxon>
        <taxon>Thermotogati</taxon>
        <taxon>Deinococcota</taxon>
        <taxon>Deinococci</taxon>
        <taxon>Deinococcales</taxon>
        <taxon>Deinococcaceae</taxon>
        <taxon>Deinococcus</taxon>
    </lineage>
</organism>
<dbReference type="NCBIfam" id="TIGR01451">
    <property type="entry name" value="B_ant_repeat"/>
    <property type="match status" value="2"/>
</dbReference>